<accession>A0A8J5C0D4</accession>
<dbReference type="GO" id="GO:0003700">
    <property type="term" value="F:DNA-binding transcription factor activity"/>
    <property type="evidence" value="ECO:0007669"/>
    <property type="project" value="InterPro"/>
</dbReference>
<dbReference type="GO" id="GO:0005634">
    <property type="term" value="C:nucleus"/>
    <property type="evidence" value="ECO:0007669"/>
    <property type="project" value="UniProtKB-SubCell"/>
</dbReference>
<evidence type="ECO:0000256" key="10">
    <source>
        <dbReference type="SAM" id="MobiDB-lite"/>
    </source>
</evidence>
<evidence type="ECO:0000256" key="4">
    <source>
        <dbReference type="ARBA" id="ARBA00022833"/>
    </source>
</evidence>
<feature type="region of interest" description="Disordered" evidence="10">
    <location>
        <begin position="372"/>
        <end position="391"/>
    </location>
</feature>
<keyword evidence="5" id="KW-0805">Transcription regulation</keyword>
<protein>
    <recommendedName>
        <fullName evidence="11">WRKY domain-containing protein</fullName>
    </recommendedName>
</protein>
<dbReference type="AlphaFoldDB" id="A0A8J5C0D4"/>
<dbReference type="SMART" id="SM00774">
    <property type="entry name" value="WRKY"/>
    <property type="match status" value="2"/>
</dbReference>
<dbReference type="InterPro" id="IPR003657">
    <property type="entry name" value="WRKY_dom"/>
</dbReference>
<reference evidence="12 13" key="1">
    <citation type="submission" date="2020-08" db="EMBL/GenBank/DDBJ databases">
        <title>Plant Genome Project.</title>
        <authorList>
            <person name="Zhang R.-G."/>
        </authorList>
    </citation>
    <scope>NUCLEOTIDE SEQUENCE [LARGE SCALE GENOMIC DNA]</scope>
    <source>
        <tissue evidence="12">Rhizome</tissue>
    </source>
</reference>
<feature type="compositionally biased region" description="Basic and acidic residues" evidence="10">
    <location>
        <begin position="150"/>
        <end position="161"/>
    </location>
</feature>
<keyword evidence="8" id="KW-0539">Nucleus</keyword>
<dbReference type="EMBL" id="JACMSC010000021">
    <property type="protein sequence ID" value="KAG6469900.1"/>
    <property type="molecule type" value="Genomic_DNA"/>
</dbReference>
<dbReference type="GO" id="GO:0046872">
    <property type="term" value="F:metal ion binding"/>
    <property type="evidence" value="ECO:0007669"/>
    <property type="project" value="UniProtKB-KW"/>
</dbReference>
<evidence type="ECO:0000256" key="5">
    <source>
        <dbReference type="ARBA" id="ARBA00023015"/>
    </source>
</evidence>
<keyword evidence="2" id="KW-0479">Metal-binding</keyword>
<dbReference type="InterPro" id="IPR044810">
    <property type="entry name" value="WRKY_plant"/>
</dbReference>
<evidence type="ECO:0000256" key="6">
    <source>
        <dbReference type="ARBA" id="ARBA00023125"/>
    </source>
</evidence>
<keyword evidence="6" id="KW-0238">DNA-binding</keyword>
<keyword evidence="4" id="KW-0862">Zinc</keyword>
<feature type="compositionally biased region" description="Polar residues" evidence="10">
    <location>
        <begin position="134"/>
        <end position="149"/>
    </location>
</feature>
<comment type="subcellular location">
    <subcellularLocation>
        <location evidence="1">Nucleus</location>
    </subcellularLocation>
</comment>
<dbReference type="Pfam" id="PF03106">
    <property type="entry name" value="WRKY"/>
    <property type="match status" value="2"/>
</dbReference>
<dbReference type="PROSITE" id="PS50811">
    <property type="entry name" value="WRKY"/>
    <property type="match status" value="2"/>
</dbReference>
<feature type="region of interest" description="Disordered" evidence="10">
    <location>
        <begin position="33"/>
        <end position="70"/>
    </location>
</feature>
<dbReference type="FunFam" id="2.20.25.80:FF:000003">
    <property type="entry name" value="WRKY transcription factor 57"/>
    <property type="match status" value="1"/>
</dbReference>
<feature type="domain" description="WRKY" evidence="11">
    <location>
        <begin position="151"/>
        <end position="216"/>
    </location>
</feature>
<evidence type="ECO:0000313" key="13">
    <source>
        <dbReference type="Proteomes" id="UP000734854"/>
    </source>
</evidence>
<feature type="compositionally biased region" description="Polar residues" evidence="10">
    <location>
        <begin position="242"/>
        <end position="255"/>
    </location>
</feature>
<evidence type="ECO:0000256" key="3">
    <source>
        <dbReference type="ARBA" id="ARBA00022737"/>
    </source>
</evidence>
<dbReference type="Proteomes" id="UP000734854">
    <property type="component" value="Unassembled WGS sequence"/>
</dbReference>
<feature type="compositionally biased region" description="Low complexity" evidence="10">
    <location>
        <begin position="1"/>
        <end position="13"/>
    </location>
</feature>
<evidence type="ECO:0000256" key="7">
    <source>
        <dbReference type="ARBA" id="ARBA00023163"/>
    </source>
</evidence>
<dbReference type="OrthoDB" id="770721at2759"/>
<sequence length="440" mass="48072">MASSIRSSSGESSRPPALAFSSPFATSFTELLTRSDDQEPLRLGMSQEPAGGVAKFKSAPPPSLPLSPPPLSPSFFSFPAGLSLTELLDSPVLLSSSSILPSPTTGSLPAQHLSWGFPGAKEENTAFSDFSFQSQLQLPNSTEQVNSQAPREKRSDDDGFNWRKYGQKQVRGSENPRSYYKCTHPSCPMKKKVERSPADGQITEIVYKGSHNHPKPQSARRNSASSQATTHAALPSEAGTLPTDSALTPDNSSVSFGDDEADTAYRSNTDAEEFDEDELEAKRSKKEGDGEELSTTGSKTIREPRVVVQTPSDVDILVDGYRWRKYGQKVVKGNPNPRSYYKCTMTGCPVRKHVERASGDPRSVITTYEGKHNHEVPTGRGSSTGHAISRPQPHEVKSNLLQPYPVMAARSNLRSISNPYDRMLQNSVDYGVPTLQMLQH</sequence>
<feature type="region of interest" description="Disordered" evidence="10">
    <location>
        <begin position="1"/>
        <end position="21"/>
    </location>
</feature>
<evidence type="ECO:0000256" key="8">
    <source>
        <dbReference type="ARBA" id="ARBA00023242"/>
    </source>
</evidence>
<dbReference type="GO" id="GO:0043565">
    <property type="term" value="F:sequence-specific DNA binding"/>
    <property type="evidence" value="ECO:0007669"/>
    <property type="project" value="InterPro"/>
</dbReference>
<evidence type="ECO:0000313" key="12">
    <source>
        <dbReference type="EMBL" id="KAG6469900.1"/>
    </source>
</evidence>
<feature type="domain" description="WRKY" evidence="11">
    <location>
        <begin position="312"/>
        <end position="377"/>
    </location>
</feature>
<dbReference type="PANTHER" id="PTHR31221:SF1">
    <property type="entry name" value="WRKY TRANSCRIPTION FACTOR 33-RELATED"/>
    <property type="match status" value="1"/>
</dbReference>
<comment type="similarity">
    <text evidence="9">Belongs to the WRKY group I family.</text>
</comment>
<keyword evidence="3" id="KW-0677">Repeat</keyword>
<evidence type="ECO:0000256" key="2">
    <source>
        <dbReference type="ARBA" id="ARBA00022723"/>
    </source>
</evidence>
<evidence type="ECO:0000259" key="11">
    <source>
        <dbReference type="PROSITE" id="PS50811"/>
    </source>
</evidence>
<organism evidence="12 13">
    <name type="scientific">Zingiber officinale</name>
    <name type="common">Ginger</name>
    <name type="synonym">Amomum zingiber</name>
    <dbReference type="NCBI Taxonomy" id="94328"/>
    <lineage>
        <taxon>Eukaryota</taxon>
        <taxon>Viridiplantae</taxon>
        <taxon>Streptophyta</taxon>
        <taxon>Embryophyta</taxon>
        <taxon>Tracheophyta</taxon>
        <taxon>Spermatophyta</taxon>
        <taxon>Magnoliopsida</taxon>
        <taxon>Liliopsida</taxon>
        <taxon>Zingiberales</taxon>
        <taxon>Zingiberaceae</taxon>
        <taxon>Zingiber</taxon>
    </lineage>
</organism>
<keyword evidence="13" id="KW-1185">Reference proteome</keyword>
<feature type="compositionally biased region" description="Pro residues" evidence="10">
    <location>
        <begin position="59"/>
        <end position="70"/>
    </location>
</feature>
<feature type="compositionally biased region" description="Low complexity" evidence="10">
    <location>
        <begin position="217"/>
        <end position="228"/>
    </location>
</feature>
<dbReference type="PANTHER" id="PTHR31221">
    <property type="entry name" value="WRKY TRANSCRIPTION FACTOR PROTEIN 1-RELATED"/>
    <property type="match status" value="1"/>
</dbReference>
<evidence type="ECO:0000256" key="1">
    <source>
        <dbReference type="ARBA" id="ARBA00004123"/>
    </source>
</evidence>
<name>A0A8J5C0D4_ZINOF</name>
<comment type="caution">
    <text evidence="12">The sequence shown here is derived from an EMBL/GenBank/DDBJ whole genome shotgun (WGS) entry which is preliminary data.</text>
</comment>
<keyword evidence="7" id="KW-0804">Transcription</keyword>
<proteinExistence type="inferred from homology"/>
<gene>
    <name evidence="12" type="ORF">ZIOFF_070833</name>
</gene>
<evidence type="ECO:0000256" key="9">
    <source>
        <dbReference type="ARBA" id="ARBA00061157"/>
    </source>
</evidence>
<dbReference type="FunFam" id="2.20.25.80:FF:000006">
    <property type="entry name" value="WRKY transcription factor"/>
    <property type="match status" value="1"/>
</dbReference>
<feature type="region of interest" description="Disordered" evidence="10">
    <location>
        <begin position="134"/>
        <end position="304"/>
    </location>
</feature>
<feature type="compositionally biased region" description="Acidic residues" evidence="10">
    <location>
        <begin position="270"/>
        <end position="279"/>
    </location>
</feature>